<evidence type="ECO:0000256" key="6">
    <source>
        <dbReference type="ARBA" id="ARBA00023136"/>
    </source>
</evidence>
<evidence type="ECO:0000313" key="10">
    <source>
        <dbReference type="Proteomes" id="UP001183619"/>
    </source>
</evidence>
<dbReference type="InterPro" id="IPR000515">
    <property type="entry name" value="MetI-like"/>
</dbReference>
<dbReference type="CDD" id="cd06261">
    <property type="entry name" value="TM_PBP2"/>
    <property type="match status" value="1"/>
</dbReference>
<gene>
    <name evidence="9" type="ORF">J2S37_000042</name>
</gene>
<keyword evidence="6 7" id="KW-0472">Membrane</keyword>
<evidence type="ECO:0000256" key="2">
    <source>
        <dbReference type="ARBA" id="ARBA00022448"/>
    </source>
</evidence>
<comment type="similarity">
    <text evidence="7">Belongs to the binding-protein-dependent transport system permease family.</text>
</comment>
<evidence type="ECO:0000259" key="8">
    <source>
        <dbReference type="PROSITE" id="PS50928"/>
    </source>
</evidence>
<comment type="caution">
    <text evidence="9">The sequence shown here is derived from an EMBL/GenBank/DDBJ whole genome shotgun (WGS) entry which is preliminary data.</text>
</comment>
<dbReference type="Pfam" id="PF00528">
    <property type="entry name" value="BPD_transp_1"/>
    <property type="match status" value="1"/>
</dbReference>
<feature type="domain" description="ABC transmembrane type-1" evidence="8">
    <location>
        <begin position="70"/>
        <end position="259"/>
    </location>
</feature>
<accession>A0ABU2B679</accession>
<dbReference type="Proteomes" id="UP001183619">
    <property type="component" value="Unassembled WGS sequence"/>
</dbReference>
<evidence type="ECO:0000256" key="1">
    <source>
        <dbReference type="ARBA" id="ARBA00004651"/>
    </source>
</evidence>
<organism evidence="9 10">
    <name type="scientific">Corynebacterium felinum</name>
    <dbReference type="NCBI Taxonomy" id="131318"/>
    <lineage>
        <taxon>Bacteria</taxon>
        <taxon>Bacillati</taxon>
        <taxon>Actinomycetota</taxon>
        <taxon>Actinomycetes</taxon>
        <taxon>Mycobacteriales</taxon>
        <taxon>Corynebacteriaceae</taxon>
        <taxon>Corynebacterium</taxon>
    </lineage>
</organism>
<dbReference type="Gene3D" id="1.10.3720.10">
    <property type="entry name" value="MetI-like"/>
    <property type="match status" value="1"/>
</dbReference>
<evidence type="ECO:0000256" key="7">
    <source>
        <dbReference type="RuleBase" id="RU363032"/>
    </source>
</evidence>
<dbReference type="PROSITE" id="PS50928">
    <property type="entry name" value="ABC_TM1"/>
    <property type="match status" value="1"/>
</dbReference>
<sequence>MKKPTLPYSIVVGALLVGTVILIAALSLIWTPYDPLHAVPNQRLEPPTLAHWMGTDRLGRDVFSQIMVGARITLLVGLVAVSVGVLIGVPLGILAAMRQGWTEALIMRGSDLLLAFPGLLLAIVATAIFGATTTTTMIAIGIASVPGFARVARAQTLSVLTRDYVAAARTAKRTQWYIARRHILPTIIGVVIVQASTAFALAVLAEAGLSFLGLGTPPPDPSWGRMLHNAQSSLASAPLLALWPGMAIALTVLGFNLLGDGVRDLGDPKYRTTKTKAA</sequence>
<feature type="transmembrane region" description="Helical" evidence="7">
    <location>
        <begin position="109"/>
        <end position="129"/>
    </location>
</feature>
<dbReference type="InterPro" id="IPR035906">
    <property type="entry name" value="MetI-like_sf"/>
</dbReference>
<reference evidence="9 10" key="1">
    <citation type="submission" date="2023-07" db="EMBL/GenBank/DDBJ databases">
        <title>Sequencing the genomes of 1000 actinobacteria strains.</title>
        <authorList>
            <person name="Klenk H.-P."/>
        </authorList>
    </citation>
    <scope>NUCLEOTIDE SEQUENCE [LARGE SCALE GENOMIC DNA]</scope>
    <source>
        <strain evidence="9 10">DSM 44508</strain>
    </source>
</reference>
<keyword evidence="3" id="KW-1003">Cell membrane</keyword>
<name>A0ABU2B679_9CORY</name>
<evidence type="ECO:0000256" key="5">
    <source>
        <dbReference type="ARBA" id="ARBA00022989"/>
    </source>
</evidence>
<feature type="transmembrane region" description="Helical" evidence="7">
    <location>
        <begin position="7"/>
        <end position="30"/>
    </location>
</feature>
<dbReference type="InterPro" id="IPR050366">
    <property type="entry name" value="BP-dependent_transpt_permease"/>
</dbReference>
<keyword evidence="2 7" id="KW-0813">Transport</keyword>
<dbReference type="RefSeq" id="WP_277105069.1">
    <property type="nucleotide sequence ID" value="NZ_BAAAJS010000021.1"/>
</dbReference>
<protein>
    <submittedName>
        <fullName evidence="9">Peptide/nickel transport system permease protein</fullName>
    </submittedName>
</protein>
<feature type="transmembrane region" description="Helical" evidence="7">
    <location>
        <begin position="234"/>
        <end position="259"/>
    </location>
</feature>
<keyword evidence="10" id="KW-1185">Reference proteome</keyword>
<dbReference type="PANTHER" id="PTHR43386:SF25">
    <property type="entry name" value="PEPTIDE ABC TRANSPORTER PERMEASE PROTEIN"/>
    <property type="match status" value="1"/>
</dbReference>
<feature type="transmembrane region" description="Helical" evidence="7">
    <location>
        <begin position="183"/>
        <end position="214"/>
    </location>
</feature>
<evidence type="ECO:0000313" key="9">
    <source>
        <dbReference type="EMBL" id="MDR7353504.1"/>
    </source>
</evidence>
<evidence type="ECO:0000256" key="3">
    <source>
        <dbReference type="ARBA" id="ARBA00022475"/>
    </source>
</evidence>
<proteinExistence type="inferred from homology"/>
<dbReference type="PANTHER" id="PTHR43386">
    <property type="entry name" value="OLIGOPEPTIDE TRANSPORT SYSTEM PERMEASE PROTEIN APPC"/>
    <property type="match status" value="1"/>
</dbReference>
<feature type="transmembrane region" description="Helical" evidence="7">
    <location>
        <begin position="72"/>
        <end position="97"/>
    </location>
</feature>
<dbReference type="SUPFAM" id="SSF161098">
    <property type="entry name" value="MetI-like"/>
    <property type="match status" value="1"/>
</dbReference>
<evidence type="ECO:0000256" key="4">
    <source>
        <dbReference type="ARBA" id="ARBA00022692"/>
    </source>
</evidence>
<keyword evidence="4 7" id="KW-0812">Transmembrane</keyword>
<comment type="subcellular location">
    <subcellularLocation>
        <location evidence="1 7">Cell membrane</location>
        <topology evidence="1 7">Multi-pass membrane protein</topology>
    </subcellularLocation>
</comment>
<keyword evidence="5 7" id="KW-1133">Transmembrane helix</keyword>
<dbReference type="EMBL" id="JAVDYF010000001">
    <property type="protein sequence ID" value="MDR7353504.1"/>
    <property type="molecule type" value="Genomic_DNA"/>
</dbReference>